<sequence length="78" mass="9092">MKTMNMNENCVAELIPVDYAVNALIVTAWAVATKRVQMQYRRSTIYNYHSSWDTDITSRQYMKLVIKYGKQVPSLRSV</sequence>
<protein>
    <recommendedName>
        <fullName evidence="4">Fatty acyl-CoA reductase</fullName>
    </recommendedName>
</protein>
<evidence type="ECO:0000256" key="1">
    <source>
        <dbReference type="SAM" id="Phobius"/>
    </source>
</evidence>
<name>A0A310S717_9HYME</name>
<evidence type="ECO:0008006" key="4">
    <source>
        <dbReference type="Google" id="ProtNLM"/>
    </source>
</evidence>
<proteinExistence type="predicted"/>
<dbReference type="Proteomes" id="UP000250275">
    <property type="component" value="Unassembled WGS sequence"/>
</dbReference>
<keyword evidence="1" id="KW-1133">Transmembrane helix</keyword>
<feature type="transmembrane region" description="Helical" evidence="1">
    <location>
        <begin position="14"/>
        <end position="32"/>
    </location>
</feature>
<evidence type="ECO:0000313" key="3">
    <source>
        <dbReference type="Proteomes" id="UP000250275"/>
    </source>
</evidence>
<organism evidence="2 3">
    <name type="scientific">Eufriesea mexicana</name>
    <dbReference type="NCBI Taxonomy" id="516756"/>
    <lineage>
        <taxon>Eukaryota</taxon>
        <taxon>Metazoa</taxon>
        <taxon>Ecdysozoa</taxon>
        <taxon>Arthropoda</taxon>
        <taxon>Hexapoda</taxon>
        <taxon>Insecta</taxon>
        <taxon>Pterygota</taxon>
        <taxon>Neoptera</taxon>
        <taxon>Endopterygota</taxon>
        <taxon>Hymenoptera</taxon>
        <taxon>Apocrita</taxon>
        <taxon>Aculeata</taxon>
        <taxon>Apoidea</taxon>
        <taxon>Anthophila</taxon>
        <taxon>Apidae</taxon>
        <taxon>Eufriesea</taxon>
    </lineage>
</organism>
<dbReference type="EMBL" id="KQ776822">
    <property type="protein sequence ID" value="OAD52166.1"/>
    <property type="molecule type" value="Genomic_DNA"/>
</dbReference>
<evidence type="ECO:0000313" key="2">
    <source>
        <dbReference type="EMBL" id="OAD52166.1"/>
    </source>
</evidence>
<gene>
    <name evidence="2" type="ORF">WN48_02769</name>
</gene>
<accession>A0A310S717</accession>
<keyword evidence="1" id="KW-0472">Membrane</keyword>
<dbReference type="Gene3D" id="3.40.50.720">
    <property type="entry name" value="NAD(P)-binding Rossmann-like Domain"/>
    <property type="match status" value="1"/>
</dbReference>
<keyword evidence="3" id="KW-1185">Reference proteome</keyword>
<dbReference type="AlphaFoldDB" id="A0A310S717"/>
<keyword evidence="1" id="KW-0812">Transmembrane</keyword>
<reference evidence="2 3" key="1">
    <citation type="submission" date="2015-07" db="EMBL/GenBank/DDBJ databases">
        <title>The genome of Eufriesea mexicana.</title>
        <authorList>
            <person name="Pan H."/>
            <person name="Kapheim K."/>
        </authorList>
    </citation>
    <scope>NUCLEOTIDE SEQUENCE [LARGE SCALE GENOMIC DNA]</scope>
    <source>
        <strain evidence="2">0111107269</strain>
        <tissue evidence="2">Whole body</tissue>
    </source>
</reference>